<dbReference type="EMBL" id="BAAAGG010000005">
    <property type="protein sequence ID" value="GAA0758958.1"/>
    <property type="molecule type" value="Genomic_DNA"/>
</dbReference>
<dbReference type="RefSeq" id="WP_224454188.1">
    <property type="nucleotide sequence ID" value="NZ_BAAAGG010000005.1"/>
</dbReference>
<proteinExistence type="predicted"/>
<gene>
    <name evidence="2" type="ORF">GCM10009433_16680</name>
</gene>
<dbReference type="Gene3D" id="2.40.128.490">
    <property type="entry name" value="Uncharacterised protein PF14869, DUF4488"/>
    <property type="match status" value="1"/>
</dbReference>
<keyword evidence="3" id="KW-1185">Reference proteome</keyword>
<evidence type="ECO:0008006" key="4">
    <source>
        <dbReference type="Google" id="ProtNLM"/>
    </source>
</evidence>
<evidence type="ECO:0000313" key="3">
    <source>
        <dbReference type="Proteomes" id="UP001500185"/>
    </source>
</evidence>
<protein>
    <recommendedName>
        <fullName evidence="4">Membrane or secreted protein</fullName>
    </recommendedName>
</protein>
<reference evidence="2 3" key="1">
    <citation type="journal article" date="2019" name="Int. J. Syst. Evol. Microbiol.">
        <title>The Global Catalogue of Microorganisms (GCM) 10K type strain sequencing project: providing services to taxonomists for standard genome sequencing and annotation.</title>
        <authorList>
            <consortium name="The Broad Institute Genomics Platform"/>
            <consortium name="The Broad Institute Genome Sequencing Center for Infectious Disease"/>
            <person name="Wu L."/>
            <person name="Ma J."/>
        </authorList>
    </citation>
    <scope>NUCLEOTIDE SEQUENCE [LARGE SCALE GENOMIC DNA]</scope>
    <source>
        <strain evidence="2 3">JCM 16231</strain>
    </source>
</reference>
<feature type="signal peptide" evidence="1">
    <location>
        <begin position="1"/>
        <end position="22"/>
    </location>
</feature>
<evidence type="ECO:0000313" key="2">
    <source>
        <dbReference type="EMBL" id="GAA0758958.1"/>
    </source>
</evidence>
<keyword evidence="1" id="KW-0732">Signal</keyword>
<dbReference type="Proteomes" id="UP001500185">
    <property type="component" value="Unassembled WGS sequence"/>
</dbReference>
<comment type="caution">
    <text evidence="2">The sequence shown here is derived from an EMBL/GenBank/DDBJ whole genome shotgun (WGS) entry which is preliminary data.</text>
</comment>
<evidence type="ECO:0000256" key="1">
    <source>
        <dbReference type="SAM" id="SignalP"/>
    </source>
</evidence>
<name>A0ABN1K963_9FLAO</name>
<sequence length="248" mass="28568">MKTILFAILVFLANFCSGQSFQGSWQLTSLNGENVVDREVIKIVVDNYFSIGSKRLNDNSFLGGAGGEYKILGDTLIEQRDFDTYDETKINQVRNYKINWIDNQRIEISDHEHTKVWKKLSDHKDQLSRNWVITGRERGGKMMQMKPLARRTIKILNGDRFQWAAFNSDTKTLMASGGGTYSAEDGVYEEHITFFSKDKNRVGDSLIFEYAVIDGKWQHKGKSSKGQPIFEIWSPYSEAYPTEFLKNY</sequence>
<feature type="chain" id="PRO_5045705752" description="Membrane or secreted protein" evidence="1">
    <location>
        <begin position="23"/>
        <end position="248"/>
    </location>
</feature>
<accession>A0ABN1K963</accession>
<organism evidence="2 3">
    <name type="scientific">Psychroflexus lacisalsi</name>
    <dbReference type="NCBI Taxonomy" id="503928"/>
    <lineage>
        <taxon>Bacteria</taxon>
        <taxon>Pseudomonadati</taxon>
        <taxon>Bacteroidota</taxon>
        <taxon>Flavobacteriia</taxon>
        <taxon>Flavobacteriales</taxon>
        <taxon>Flavobacteriaceae</taxon>
        <taxon>Psychroflexus</taxon>
    </lineage>
</organism>